<keyword evidence="1" id="KW-0611">Plant defense</keyword>
<dbReference type="RefSeq" id="WP_023899387.1">
    <property type="nucleotide sequence ID" value="NC_023032.1"/>
</dbReference>
<gene>
    <name evidence="7" type="ORF">AUM46_16170</name>
    <name evidence="6" type="ORF">P262_04645</name>
</gene>
<organism evidence="6 8">
    <name type="scientific">Cronobacter malonaticus</name>
    <dbReference type="NCBI Taxonomy" id="413503"/>
    <lineage>
        <taxon>Bacteria</taxon>
        <taxon>Pseudomonadati</taxon>
        <taxon>Pseudomonadota</taxon>
        <taxon>Gammaproteobacteria</taxon>
        <taxon>Enterobacterales</taxon>
        <taxon>Enterobacteriaceae</taxon>
        <taxon>Cronobacter</taxon>
    </lineage>
</organism>
<evidence type="ECO:0000313" key="7">
    <source>
        <dbReference type="EMBL" id="PUX03092.1"/>
    </source>
</evidence>
<dbReference type="InterPro" id="IPR035986">
    <property type="entry name" value="PKD_dom_sf"/>
</dbReference>
<dbReference type="SMART" id="SM00089">
    <property type="entry name" value="PKD"/>
    <property type="match status" value="1"/>
</dbReference>
<dbReference type="PANTHER" id="PTHR22595">
    <property type="entry name" value="CHITINASE-RELATED"/>
    <property type="match status" value="1"/>
</dbReference>
<feature type="signal peptide" evidence="4">
    <location>
        <begin position="1"/>
        <end position="22"/>
    </location>
</feature>
<evidence type="ECO:0000313" key="8">
    <source>
        <dbReference type="Proteomes" id="UP000018545"/>
    </source>
</evidence>
<dbReference type="Pfam" id="PF00182">
    <property type="entry name" value="Glyco_hydro_19"/>
    <property type="match status" value="1"/>
</dbReference>
<dbReference type="AlphaFoldDB" id="V5U3W9"/>
<accession>V5U3W9</accession>
<dbReference type="Gene3D" id="2.60.40.10">
    <property type="entry name" value="Immunoglobulins"/>
    <property type="match status" value="1"/>
</dbReference>
<name>V5U3W9_9ENTR</name>
<dbReference type="GeneID" id="45716723"/>
<dbReference type="HOGENOM" id="CLU_027483_0_0_6"/>
<dbReference type="GO" id="GO:0006032">
    <property type="term" value="P:chitin catabolic process"/>
    <property type="evidence" value="ECO:0007669"/>
    <property type="project" value="InterPro"/>
</dbReference>
<dbReference type="InterPro" id="IPR023346">
    <property type="entry name" value="Lysozyme-like_dom_sf"/>
</dbReference>
<feature type="region of interest" description="Disordered" evidence="3">
    <location>
        <begin position="404"/>
        <end position="438"/>
    </location>
</feature>
<sequence length="593" mass="64092">MEIAKIAAIGAAGVLAGAQALAAPLLSSSAPYTLNASDLTKKEQELTNFPLMQSVKNAIRTLDNAQVEQIAPGRAANPDNVKRVEKILSAQDWEYLFPLRAPEYTYNNFLKAVGKFPAVCGSYSDGRDADAICRKSLATMFAHFAQETGGHESWREQPEWRQALVYLREMGWTEGQKGGYNGECNPDTWQGQTWPCGKDKDGDYMSYFGRGAKQLSYNYNYGPFSDAMYGDVRPLLDKPEMVADTWLNLASAIFFFVYPQPPKPGMLHVIDGTWVPNEHDKESGLVPGFGVTIQIINGGVECGGDAENAQSLNRIAYYKEFAKYLKVPVPADEVLGCKKMKQFDAGGAGALPIYWEMDWSWSTTTPDGQAYACQLVGYQTPFSAFKEGDYAKCVQNHFNVNIVNDASGGTTPAPQPAPQPQPQPQPQPSPTPSANVAPVARISGPVGAVDAGSKVSLSATGSSDANGDALTYTWMAQTGQTLSGKDKSVVTFNVPESASDAQYTISLKVDDGKLSDTTSYILNVKAKAKTPDAGPVSYPSWTASQSWKPGDIVLNQGALYQCKPFPAGGWCSVAPAYYEPGAGLNWQDAWDAL</sequence>
<dbReference type="Pfam" id="PF18911">
    <property type="entry name" value="PKD_4"/>
    <property type="match status" value="1"/>
</dbReference>
<dbReference type="FunFam" id="3.30.20.10:FF:000003">
    <property type="entry name" value="Chitinase"/>
    <property type="match status" value="1"/>
</dbReference>
<dbReference type="EMBL" id="MSAC01000053">
    <property type="protein sequence ID" value="PUX03092.1"/>
    <property type="molecule type" value="Genomic_DNA"/>
</dbReference>
<feature type="compositionally biased region" description="Pro residues" evidence="3">
    <location>
        <begin position="413"/>
        <end position="431"/>
    </location>
</feature>
<proteinExistence type="predicted"/>
<dbReference type="InterPro" id="IPR013783">
    <property type="entry name" value="Ig-like_fold"/>
</dbReference>
<dbReference type="Gene3D" id="1.10.530.10">
    <property type="match status" value="1"/>
</dbReference>
<dbReference type="GO" id="GO:0016998">
    <property type="term" value="P:cell wall macromolecule catabolic process"/>
    <property type="evidence" value="ECO:0007669"/>
    <property type="project" value="InterPro"/>
</dbReference>
<dbReference type="SUPFAM" id="SSF49299">
    <property type="entry name" value="PKD domain"/>
    <property type="match status" value="1"/>
</dbReference>
<dbReference type="InterPro" id="IPR000726">
    <property type="entry name" value="Glyco_hydro_19_cat"/>
</dbReference>
<dbReference type="Proteomes" id="UP000244731">
    <property type="component" value="Unassembled WGS sequence"/>
</dbReference>
<evidence type="ECO:0000256" key="1">
    <source>
        <dbReference type="ARBA" id="ARBA00022821"/>
    </source>
</evidence>
<dbReference type="KEGG" id="csi:P262_04645"/>
<evidence type="ECO:0000256" key="4">
    <source>
        <dbReference type="SAM" id="SignalP"/>
    </source>
</evidence>
<dbReference type="GO" id="GO:0006952">
    <property type="term" value="P:defense response"/>
    <property type="evidence" value="ECO:0007669"/>
    <property type="project" value="UniProtKB-KW"/>
</dbReference>
<dbReference type="PATRIC" id="fig|1401659.3.peg.3282"/>
<dbReference type="GO" id="GO:0004568">
    <property type="term" value="F:chitinase activity"/>
    <property type="evidence" value="ECO:0007669"/>
    <property type="project" value="InterPro"/>
</dbReference>
<evidence type="ECO:0000256" key="2">
    <source>
        <dbReference type="ARBA" id="ARBA00023157"/>
    </source>
</evidence>
<reference evidence="6 8" key="1">
    <citation type="journal article" date="2014" name="Genome Announc.">
        <title>Complete Genome Sequence of Cronobacter sakazakii Strain CMCC 45402.</title>
        <authorList>
            <person name="Zhao Z."/>
            <person name="Wang L."/>
            <person name="Wang B."/>
            <person name="Liang H."/>
            <person name="Ye Q."/>
            <person name="Zeng M."/>
        </authorList>
    </citation>
    <scope>NUCLEOTIDE SEQUENCE [LARGE SCALE GENOMIC DNA]</scope>
    <source>
        <strain evidence="8">45402</strain>
        <strain evidence="6">CMCC45402</strain>
    </source>
</reference>
<evidence type="ECO:0000256" key="3">
    <source>
        <dbReference type="SAM" id="MobiDB-lite"/>
    </source>
</evidence>
<reference evidence="7 9" key="2">
    <citation type="submission" date="2016-12" db="EMBL/GenBank/DDBJ databases">
        <title>Analysis of the Molecular Diversity Among Cronobacter Species Isolated from Filth Flies Using a Pan Genomic DNA Microarray.</title>
        <authorList>
            <person name="Pava-Ripoll M."/>
            <person name="Tall B."/>
            <person name="Farber J."/>
            <person name="Fanning S."/>
            <person name="Lehner A."/>
            <person name="Stephan R."/>
            <person name="Pagotto F."/>
            <person name="Iverson C."/>
            <person name="Ziobro G."/>
            <person name="Miller A."/>
            <person name="Pearson R."/>
            <person name="Yan Q."/>
            <person name="Kim M."/>
            <person name="Jeong S."/>
            <person name="Park J."/>
            <person name="Jun S."/>
            <person name="Choi H."/>
            <person name="Chung T."/>
            <person name="Yoo Y."/>
            <person name="Park E."/>
            <person name="Hwang S."/>
            <person name="Lee B."/>
            <person name="Sathyamoorthy V."/>
            <person name="Carter L."/>
            <person name="Mammel M."/>
            <person name="Jackson S."/>
            <person name="Kothary M."/>
            <person name="Patel I."/>
            <person name="Grim C."/>
            <person name="Gopinath G."/>
            <person name="Gangiredla J."/>
            <person name="Chase H."/>
        </authorList>
    </citation>
    <scope>NUCLEOTIDE SEQUENCE [LARGE SCALE GENOMIC DNA]</scope>
    <source>
        <strain evidence="7 9">MOD1-Md25g</strain>
    </source>
</reference>
<evidence type="ECO:0000313" key="9">
    <source>
        <dbReference type="Proteomes" id="UP000244731"/>
    </source>
</evidence>
<evidence type="ECO:0000313" key="6">
    <source>
        <dbReference type="EMBL" id="AHB71680.1"/>
    </source>
</evidence>
<keyword evidence="4" id="KW-0732">Signal</keyword>
<dbReference type="CDD" id="cd00325">
    <property type="entry name" value="chitinase_GH19"/>
    <property type="match status" value="1"/>
</dbReference>
<feature type="chain" id="PRO_5030178533" evidence="4">
    <location>
        <begin position="23"/>
        <end position="593"/>
    </location>
</feature>
<dbReference type="Proteomes" id="UP000018545">
    <property type="component" value="Chromosome"/>
</dbReference>
<dbReference type="InterPro" id="IPR022409">
    <property type="entry name" value="PKD/Chitinase_dom"/>
</dbReference>
<evidence type="ECO:0000259" key="5">
    <source>
        <dbReference type="SMART" id="SM00089"/>
    </source>
</evidence>
<dbReference type="Gene3D" id="3.30.20.10">
    <property type="entry name" value="Endochitinase, domain 2"/>
    <property type="match status" value="1"/>
</dbReference>
<keyword evidence="2" id="KW-1015">Disulfide bond</keyword>
<dbReference type="SUPFAM" id="SSF53955">
    <property type="entry name" value="Lysozyme-like"/>
    <property type="match status" value="1"/>
</dbReference>
<protein>
    <submittedName>
        <fullName evidence="6 7">Chitinase</fullName>
    </submittedName>
</protein>
<dbReference type="PANTHER" id="PTHR22595:SF79">
    <property type="entry name" value="CHITINASE 12"/>
    <property type="match status" value="1"/>
</dbReference>
<feature type="domain" description="PKD/Chitinase" evidence="5">
    <location>
        <begin position="439"/>
        <end position="527"/>
    </location>
</feature>
<dbReference type="EMBL" id="CP006731">
    <property type="protein sequence ID" value="AHB71680.1"/>
    <property type="molecule type" value="Genomic_DNA"/>
</dbReference>
<keyword evidence="9" id="KW-1185">Reference proteome</keyword>
<dbReference type="InterPro" id="IPR000601">
    <property type="entry name" value="PKD_dom"/>
</dbReference>